<keyword evidence="8" id="KW-0411">Iron-sulfur</keyword>
<keyword evidence="3" id="KW-0004">4Fe-4S</keyword>
<proteinExistence type="inferred from homology"/>
<dbReference type="Pfam" id="PF01077">
    <property type="entry name" value="NIR_SIR"/>
    <property type="match status" value="1"/>
</dbReference>
<evidence type="ECO:0000256" key="1">
    <source>
        <dbReference type="ARBA" id="ARBA00001929"/>
    </source>
</evidence>
<evidence type="ECO:0000313" key="10">
    <source>
        <dbReference type="EMBL" id="RIB26968.1"/>
    </source>
</evidence>
<keyword evidence="7" id="KW-0408">Iron</keyword>
<reference evidence="10 11" key="1">
    <citation type="submission" date="2018-06" db="EMBL/GenBank/DDBJ databases">
        <title>Comparative genomics reveals the genomic features of Rhizophagus irregularis, R. cerebriforme, R. diaphanum and Gigaspora rosea, and their symbiotic lifestyle signature.</title>
        <authorList>
            <person name="Morin E."/>
            <person name="San Clemente H."/>
            <person name="Chen E.C.H."/>
            <person name="De La Providencia I."/>
            <person name="Hainaut M."/>
            <person name="Kuo A."/>
            <person name="Kohler A."/>
            <person name="Murat C."/>
            <person name="Tang N."/>
            <person name="Roy S."/>
            <person name="Loubradou J."/>
            <person name="Henrissat B."/>
            <person name="Grigoriev I.V."/>
            <person name="Corradi N."/>
            <person name="Roux C."/>
            <person name="Martin F.M."/>
        </authorList>
    </citation>
    <scope>NUCLEOTIDE SEQUENCE [LARGE SCALE GENOMIC DNA]</scope>
    <source>
        <strain evidence="10 11">DAOM 194757</strain>
    </source>
</reference>
<dbReference type="STRING" id="44941.A0A397VYF9"/>
<evidence type="ECO:0000313" key="11">
    <source>
        <dbReference type="Proteomes" id="UP000266673"/>
    </source>
</evidence>
<evidence type="ECO:0000256" key="7">
    <source>
        <dbReference type="ARBA" id="ARBA00023004"/>
    </source>
</evidence>
<keyword evidence="4" id="KW-0349">Heme</keyword>
<evidence type="ECO:0000256" key="3">
    <source>
        <dbReference type="ARBA" id="ARBA00022485"/>
    </source>
</evidence>
<evidence type="ECO:0000259" key="9">
    <source>
        <dbReference type="Pfam" id="PF01077"/>
    </source>
</evidence>
<dbReference type="GO" id="GO:0016491">
    <property type="term" value="F:oxidoreductase activity"/>
    <property type="evidence" value="ECO:0007669"/>
    <property type="project" value="UniProtKB-KW"/>
</dbReference>
<keyword evidence="5" id="KW-0479">Metal-binding</keyword>
<dbReference type="PROSITE" id="PS00365">
    <property type="entry name" value="NIR_SIR"/>
    <property type="match status" value="1"/>
</dbReference>
<evidence type="ECO:0000256" key="6">
    <source>
        <dbReference type="ARBA" id="ARBA00023002"/>
    </source>
</evidence>
<dbReference type="EMBL" id="QKWP01000115">
    <property type="protein sequence ID" value="RIB26968.1"/>
    <property type="molecule type" value="Genomic_DNA"/>
</dbReference>
<dbReference type="Proteomes" id="UP000266673">
    <property type="component" value="Unassembled WGS sequence"/>
</dbReference>
<dbReference type="GO" id="GO:0020037">
    <property type="term" value="F:heme binding"/>
    <property type="evidence" value="ECO:0007669"/>
    <property type="project" value="InterPro"/>
</dbReference>
<comment type="caution">
    <text evidence="10">The sequence shown here is derived from an EMBL/GenBank/DDBJ whole genome shotgun (WGS) entry which is preliminary data.</text>
</comment>
<evidence type="ECO:0000256" key="5">
    <source>
        <dbReference type="ARBA" id="ARBA00022723"/>
    </source>
</evidence>
<dbReference type="InterPro" id="IPR006066">
    <property type="entry name" value="NO2/SO3_Rdtase_FeS/sirohaem_BS"/>
</dbReference>
<name>A0A397VYF9_9GLOM</name>
<dbReference type="PANTHER" id="PTHR43809:SF1">
    <property type="entry name" value="NITRITE REDUCTASE (NADH) LARGE SUBUNIT"/>
    <property type="match status" value="1"/>
</dbReference>
<keyword evidence="11" id="KW-1185">Reference proteome</keyword>
<feature type="domain" description="Nitrite/sulphite reductase 4Fe-4S" evidence="9">
    <location>
        <begin position="59"/>
        <end position="117"/>
    </location>
</feature>
<dbReference type="GO" id="GO:0046872">
    <property type="term" value="F:metal ion binding"/>
    <property type="evidence" value="ECO:0007669"/>
    <property type="project" value="UniProtKB-KW"/>
</dbReference>
<accession>A0A397VYF9</accession>
<dbReference type="AlphaFoldDB" id="A0A397VYF9"/>
<dbReference type="SUPFAM" id="SSF56014">
    <property type="entry name" value="Nitrite and sulphite reductase 4Fe-4S domain-like"/>
    <property type="match status" value="1"/>
</dbReference>
<organism evidence="10 11">
    <name type="scientific">Gigaspora rosea</name>
    <dbReference type="NCBI Taxonomy" id="44941"/>
    <lineage>
        <taxon>Eukaryota</taxon>
        <taxon>Fungi</taxon>
        <taxon>Fungi incertae sedis</taxon>
        <taxon>Mucoromycota</taxon>
        <taxon>Glomeromycotina</taxon>
        <taxon>Glomeromycetes</taxon>
        <taxon>Diversisporales</taxon>
        <taxon>Gigasporaceae</taxon>
        <taxon>Gigaspora</taxon>
    </lineage>
</organism>
<comment type="similarity">
    <text evidence="2">Belongs to the nitrite and sulfite reductase 4Fe-4S domain family.</text>
</comment>
<dbReference type="InterPro" id="IPR052034">
    <property type="entry name" value="NasD-like"/>
</dbReference>
<dbReference type="InterPro" id="IPR045854">
    <property type="entry name" value="NO2/SO3_Rdtase_4Fe4S_sf"/>
</dbReference>
<keyword evidence="6" id="KW-0560">Oxidoreductase</keyword>
<protein>
    <recommendedName>
        <fullName evidence="9">Nitrite/sulphite reductase 4Fe-4S domain-containing protein</fullName>
    </recommendedName>
</protein>
<evidence type="ECO:0000256" key="2">
    <source>
        <dbReference type="ARBA" id="ARBA00010429"/>
    </source>
</evidence>
<gene>
    <name evidence="10" type="ORF">C2G38_2029764</name>
</gene>
<dbReference type="GO" id="GO:0051539">
    <property type="term" value="F:4 iron, 4 sulfur cluster binding"/>
    <property type="evidence" value="ECO:0007669"/>
    <property type="project" value="UniProtKB-KW"/>
</dbReference>
<dbReference type="PANTHER" id="PTHR43809">
    <property type="entry name" value="NITRITE REDUCTASE (NADH) LARGE SUBUNIT"/>
    <property type="match status" value="1"/>
</dbReference>
<evidence type="ECO:0000256" key="8">
    <source>
        <dbReference type="ARBA" id="ARBA00023014"/>
    </source>
</evidence>
<comment type="cofactor">
    <cofactor evidence="1">
        <name>siroheme</name>
        <dbReference type="ChEBI" id="CHEBI:60052"/>
    </cofactor>
</comment>
<dbReference type="OrthoDB" id="432169at2759"/>
<sequence length="198" mass="21923">MAPGELILGVKSGQVPGADDLPDIAQICSCNNVSKGQVRAVVRTKIIDHLMKLNHAPKAGSTWCRYEIGDTVGFAIRIEERYRGVRSPHKLKGGVSGCIRECVEAQGKDFGLIATDKGICKDLEEDISRLINTYQCEWAGVVKDPIKRAQFKQFLNTQDTQVAIEKLLNVDKDVLQIGQKNSLIFQKYLLNNLVKNLG</sequence>
<dbReference type="Gene3D" id="3.30.413.10">
    <property type="entry name" value="Sulfite Reductase Hemoprotein, domain 1"/>
    <property type="match status" value="1"/>
</dbReference>
<evidence type="ECO:0000256" key="4">
    <source>
        <dbReference type="ARBA" id="ARBA00022617"/>
    </source>
</evidence>
<dbReference type="InterPro" id="IPR006067">
    <property type="entry name" value="NO2/SO3_Rdtase_4Fe4S_dom"/>
</dbReference>